<protein>
    <submittedName>
        <fullName evidence="6">1-acyl-sn-glycerol-3-phosphate acyltransferase</fullName>
    </submittedName>
</protein>
<evidence type="ECO:0000313" key="7">
    <source>
        <dbReference type="Proteomes" id="UP001200145"/>
    </source>
</evidence>
<evidence type="ECO:0000256" key="3">
    <source>
        <dbReference type="ARBA" id="ARBA00023315"/>
    </source>
</evidence>
<dbReference type="EMBL" id="JAKEVY010000001">
    <property type="protein sequence ID" value="MCF1713852.1"/>
    <property type="molecule type" value="Genomic_DNA"/>
</dbReference>
<feature type="transmembrane region" description="Helical" evidence="4">
    <location>
        <begin position="17"/>
        <end position="33"/>
    </location>
</feature>
<dbReference type="InterPro" id="IPR002123">
    <property type="entry name" value="Plipid/glycerol_acylTrfase"/>
</dbReference>
<dbReference type="GO" id="GO:0016746">
    <property type="term" value="F:acyltransferase activity"/>
    <property type="evidence" value="ECO:0007669"/>
    <property type="project" value="UniProtKB-KW"/>
</dbReference>
<keyword evidence="4" id="KW-1133">Transmembrane helix</keyword>
<keyword evidence="4" id="KW-0472">Membrane</keyword>
<evidence type="ECO:0000256" key="4">
    <source>
        <dbReference type="SAM" id="Phobius"/>
    </source>
</evidence>
<dbReference type="CDD" id="cd07989">
    <property type="entry name" value="LPLAT_AGPAT-like"/>
    <property type="match status" value="1"/>
</dbReference>
<proteinExistence type="predicted"/>
<comment type="pathway">
    <text evidence="1">Lipid metabolism.</text>
</comment>
<organism evidence="6 7">
    <name type="scientific">Flavihumibacter fluminis</name>
    <dbReference type="NCBI Taxonomy" id="2909236"/>
    <lineage>
        <taxon>Bacteria</taxon>
        <taxon>Pseudomonadati</taxon>
        <taxon>Bacteroidota</taxon>
        <taxon>Chitinophagia</taxon>
        <taxon>Chitinophagales</taxon>
        <taxon>Chitinophagaceae</taxon>
        <taxon>Flavihumibacter</taxon>
    </lineage>
</organism>
<dbReference type="SMART" id="SM00563">
    <property type="entry name" value="PlsC"/>
    <property type="match status" value="1"/>
</dbReference>
<keyword evidence="4" id="KW-0812">Transmembrane</keyword>
<dbReference type="Pfam" id="PF01553">
    <property type="entry name" value="Acyltransferase"/>
    <property type="match status" value="1"/>
</dbReference>
<sequence length="270" mass="30961">MSQFIDRLKQIRLVRKLVYAIVGFVSYPGLVWFNKLKISGTEHLEKLPRNNVLFVSNHQTYFADVITFLHIFCAVKWGKRNELGIPYYLLNPFTNVYYVAAEETMKGSLISKFFMLAGGLTVKRTWRQGATEVRRGLDPSDTRKIERALQGSWVITFPQGTTKAFAPGRKGTALIIKKNRPIVVPVVINGFWRAFTKKGLSFKKRGSLLTVRFKEPLQIDYEASNEEILEQIMDAIEQSKKFMMKVPHLAEALKEQQLRRESKAAEQSGN</sequence>
<dbReference type="Proteomes" id="UP001200145">
    <property type="component" value="Unassembled WGS sequence"/>
</dbReference>
<dbReference type="SUPFAM" id="SSF69593">
    <property type="entry name" value="Glycerol-3-phosphate (1)-acyltransferase"/>
    <property type="match status" value="1"/>
</dbReference>
<comment type="caution">
    <text evidence="6">The sequence shown here is derived from an EMBL/GenBank/DDBJ whole genome shotgun (WGS) entry which is preliminary data.</text>
</comment>
<dbReference type="PANTHER" id="PTHR10434">
    <property type="entry name" value="1-ACYL-SN-GLYCEROL-3-PHOSPHATE ACYLTRANSFERASE"/>
    <property type="match status" value="1"/>
</dbReference>
<reference evidence="6 7" key="1">
    <citation type="submission" date="2022-01" db="EMBL/GenBank/DDBJ databases">
        <title>Flavihumibacter sp. nov., isolated from sediment of a river.</title>
        <authorList>
            <person name="Liu H."/>
        </authorList>
    </citation>
    <scope>NUCLEOTIDE SEQUENCE [LARGE SCALE GENOMIC DNA]</scope>
    <source>
        <strain evidence="6 7">RY-1</strain>
    </source>
</reference>
<evidence type="ECO:0000256" key="2">
    <source>
        <dbReference type="ARBA" id="ARBA00022679"/>
    </source>
</evidence>
<keyword evidence="2" id="KW-0808">Transferase</keyword>
<keyword evidence="7" id="KW-1185">Reference proteome</keyword>
<evidence type="ECO:0000313" key="6">
    <source>
        <dbReference type="EMBL" id="MCF1713852.1"/>
    </source>
</evidence>
<dbReference type="RefSeq" id="WP_234864379.1">
    <property type="nucleotide sequence ID" value="NZ_JAKEVY010000001.1"/>
</dbReference>
<keyword evidence="3 6" id="KW-0012">Acyltransferase</keyword>
<dbReference type="PANTHER" id="PTHR10434:SF11">
    <property type="entry name" value="1-ACYL-SN-GLYCEROL-3-PHOSPHATE ACYLTRANSFERASE"/>
    <property type="match status" value="1"/>
</dbReference>
<evidence type="ECO:0000259" key="5">
    <source>
        <dbReference type="SMART" id="SM00563"/>
    </source>
</evidence>
<evidence type="ECO:0000256" key="1">
    <source>
        <dbReference type="ARBA" id="ARBA00005189"/>
    </source>
</evidence>
<gene>
    <name evidence="6" type="ORF">L0U88_04310</name>
</gene>
<name>A0ABS9BE39_9BACT</name>
<feature type="domain" description="Phospholipid/glycerol acyltransferase" evidence="5">
    <location>
        <begin position="52"/>
        <end position="191"/>
    </location>
</feature>
<accession>A0ABS9BE39</accession>